<dbReference type="AlphaFoldDB" id="A0A7I7RUP9"/>
<evidence type="ECO:0000256" key="1">
    <source>
        <dbReference type="SAM" id="MobiDB-lite"/>
    </source>
</evidence>
<evidence type="ECO:0000313" key="3">
    <source>
        <dbReference type="Proteomes" id="UP000467428"/>
    </source>
</evidence>
<reference evidence="2 3" key="1">
    <citation type="journal article" date="2019" name="Emerg. Microbes Infect.">
        <title>Comprehensive subspecies identification of 175 nontuberculous mycobacteria species based on 7547 genomic profiles.</title>
        <authorList>
            <person name="Matsumoto Y."/>
            <person name="Kinjo T."/>
            <person name="Motooka D."/>
            <person name="Nabeya D."/>
            <person name="Jung N."/>
            <person name="Uechi K."/>
            <person name="Horii T."/>
            <person name="Iida T."/>
            <person name="Fujita J."/>
            <person name="Nakamura S."/>
        </authorList>
    </citation>
    <scope>NUCLEOTIDE SEQUENCE [LARGE SCALE GENOMIC DNA]</scope>
    <source>
        <strain evidence="2 3">JCM 18538</strain>
    </source>
</reference>
<proteinExistence type="predicted"/>
<dbReference type="Proteomes" id="UP000467428">
    <property type="component" value="Chromosome"/>
</dbReference>
<dbReference type="KEGG" id="marz:MARA_12240"/>
<keyword evidence="3" id="KW-1185">Reference proteome</keyword>
<sequence>MGFDSVVQVWSRSTLGKVSDEPTADAVEGDCTLPPDHPVPADQLGRYSPERDYNAEKEISEYVEGQARGETVQHVERVTVEYVMATPYEVWDVTTDEDRYWVITGMTNLYSQRHFPSMDYTLSFHVGLMMRVRSREEKFGADFVTPLDEVLRRLSQAEDDLEHAVEVVDFQGVGMQLRECMVSLITAVRRRTELPAETEEPQAANVKAWSELLYNHYCPGGSNEKLRGYLKATTDKAWELVNHLTHHTNANRTAALIAKRAVDTIVVHMANIMTRDLWDRTDQCPRCGSRAVRKFYDSDIAPDGDYFEDCGECEWNSHPGHEVTDFTDFDPVALCEGQLEAVRSVHESWVQTGNKLMIEYSAESITRLENQIEKLKAAAEDGT</sequence>
<organism evidence="2 3">
    <name type="scientific">Mycolicibacterium arabiense</name>
    <dbReference type="NCBI Taxonomy" id="1286181"/>
    <lineage>
        <taxon>Bacteria</taxon>
        <taxon>Bacillati</taxon>
        <taxon>Actinomycetota</taxon>
        <taxon>Actinomycetes</taxon>
        <taxon>Mycobacteriales</taxon>
        <taxon>Mycobacteriaceae</taxon>
        <taxon>Mycolicibacterium</taxon>
    </lineage>
</organism>
<dbReference type="EMBL" id="AP022593">
    <property type="protein sequence ID" value="BBY47756.1"/>
    <property type="molecule type" value="Genomic_DNA"/>
</dbReference>
<name>A0A7I7RUP9_9MYCO</name>
<protein>
    <recommendedName>
        <fullName evidence="4">Gamma-glutamylcyclotransferase</fullName>
    </recommendedName>
</protein>
<feature type="region of interest" description="Disordered" evidence="1">
    <location>
        <begin position="17"/>
        <end position="48"/>
    </location>
</feature>
<geneLocation type="plasmid" evidence="3">
    <name>pjcm18538 dna</name>
</geneLocation>
<evidence type="ECO:0008006" key="4">
    <source>
        <dbReference type="Google" id="ProtNLM"/>
    </source>
</evidence>
<evidence type="ECO:0000313" key="2">
    <source>
        <dbReference type="EMBL" id="BBY47756.1"/>
    </source>
</evidence>
<accession>A0A7I7RUP9</accession>
<gene>
    <name evidence="2" type="ORF">MARA_12240</name>
</gene>